<sequence>MASTLDFTTFHNVIDGKLENTTEKRTTTNLSSLETNPEVPLSSQVDVDRAIQAAQKASKQWAAVPWSERKKALEDFTAEFESLSEEFSKALVWEHGKPLLWARNEIGTALKFLKGYATLSPLPEETIEDSAERKITTHYVPVGIAVGIVPWNYPIYLASAKIGPALLTGNAFILKASPFTPYTSLKMAELAQKFFPPGVFQALSGDDSLGPMLTSHPDVNMVSFTGSILTGKAIMKSCSGTLKRVVLELGGNDPAIVCADADPVSAAMRIGLFAFCNSGQLCMSIKRIYVHEFIYDQFLGALVQHAGALGVGVGETDFLGPIATEPHFKRVETLLSGIKEAGYTVVAGGTERLADKKGFYIPATIIDNPPEDSAIVKEEQFAPVIPVMKWSEESDVIQRANGTDAGLGASVWTRDDEQATRIASQLQAGNVWINTHAEIEPNTPFSGHKQSGLGVEHSVAGLKAYCNVRSVFRKPF</sequence>
<evidence type="ECO:0000313" key="8">
    <source>
        <dbReference type="EMBL" id="CAH0055865.1"/>
    </source>
</evidence>
<evidence type="ECO:0000256" key="5">
    <source>
        <dbReference type="PROSITE-ProRule" id="PRU10007"/>
    </source>
</evidence>
<keyword evidence="2 6" id="KW-0560">Oxidoreductase</keyword>
<proteinExistence type="inferred from homology"/>
<accession>A0A9N9ZIL4</accession>
<feature type="domain" description="Aldehyde dehydrogenase" evidence="7">
    <location>
        <begin position="27"/>
        <end position="471"/>
    </location>
</feature>
<organism evidence="8 9">
    <name type="scientific">Clonostachys solani</name>
    <dbReference type="NCBI Taxonomy" id="160281"/>
    <lineage>
        <taxon>Eukaryota</taxon>
        <taxon>Fungi</taxon>
        <taxon>Dikarya</taxon>
        <taxon>Ascomycota</taxon>
        <taxon>Pezizomycotina</taxon>
        <taxon>Sordariomycetes</taxon>
        <taxon>Hypocreomycetidae</taxon>
        <taxon>Hypocreales</taxon>
        <taxon>Bionectriaceae</taxon>
        <taxon>Clonostachys</taxon>
    </lineage>
</organism>
<dbReference type="OrthoDB" id="310895at2759"/>
<dbReference type="Pfam" id="PF00171">
    <property type="entry name" value="Aldedh"/>
    <property type="match status" value="1"/>
</dbReference>
<dbReference type="Gene3D" id="3.40.309.10">
    <property type="entry name" value="Aldehyde Dehydrogenase, Chain A, domain 2"/>
    <property type="match status" value="1"/>
</dbReference>
<feature type="active site" evidence="5">
    <location>
        <position position="248"/>
    </location>
</feature>
<dbReference type="PROSITE" id="PS00687">
    <property type="entry name" value="ALDEHYDE_DEHYDR_GLU"/>
    <property type="match status" value="1"/>
</dbReference>
<evidence type="ECO:0000256" key="1">
    <source>
        <dbReference type="ARBA" id="ARBA00009986"/>
    </source>
</evidence>
<evidence type="ECO:0000313" key="9">
    <source>
        <dbReference type="Proteomes" id="UP000775872"/>
    </source>
</evidence>
<dbReference type="InterPro" id="IPR016162">
    <property type="entry name" value="Ald_DH_N"/>
</dbReference>
<evidence type="ECO:0000256" key="4">
    <source>
        <dbReference type="ARBA" id="ARBA00049194"/>
    </source>
</evidence>
<dbReference type="Proteomes" id="UP000775872">
    <property type="component" value="Unassembled WGS sequence"/>
</dbReference>
<dbReference type="FunFam" id="3.40.605.10:FF:000007">
    <property type="entry name" value="NAD/NADP-dependent betaine aldehyde dehydrogenase"/>
    <property type="match status" value="1"/>
</dbReference>
<evidence type="ECO:0000256" key="2">
    <source>
        <dbReference type="ARBA" id="ARBA00023002"/>
    </source>
</evidence>
<dbReference type="GO" id="GO:0004029">
    <property type="term" value="F:aldehyde dehydrogenase (NAD+) activity"/>
    <property type="evidence" value="ECO:0007669"/>
    <property type="project" value="UniProtKB-EC"/>
</dbReference>
<dbReference type="InterPro" id="IPR029510">
    <property type="entry name" value="Ald_DH_CS_GLU"/>
</dbReference>
<dbReference type="Gene3D" id="3.40.605.10">
    <property type="entry name" value="Aldehyde Dehydrogenase, Chain A, domain 1"/>
    <property type="match status" value="1"/>
</dbReference>
<gene>
    <name evidence="8" type="ORF">CSOL1703_00018026</name>
</gene>
<comment type="similarity">
    <text evidence="1 6">Belongs to the aldehyde dehydrogenase family.</text>
</comment>
<dbReference type="InterPro" id="IPR015590">
    <property type="entry name" value="Aldehyde_DH_dom"/>
</dbReference>
<dbReference type="PANTHER" id="PTHR11699">
    <property type="entry name" value="ALDEHYDE DEHYDROGENASE-RELATED"/>
    <property type="match status" value="1"/>
</dbReference>
<dbReference type="InterPro" id="IPR044086">
    <property type="entry name" value="LUC3-like"/>
</dbReference>
<evidence type="ECO:0000256" key="3">
    <source>
        <dbReference type="ARBA" id="ARBA00024226"/>
    </source>
</evidence>
<keyword evidence="9" id="KW-1185">Reference proteome</keyword>
<dbReference type="SUPFAM" id="SSF53720">
    <property type="entry name" value="ALDH-like"/>
    <property type="match status" value="1"/>
</dbReference>
<evidence type="ECO:0000259" key="7">
    <source>
        <dbReference type="Pfam" id="PF00171"/>
    </source>
</evidence>
<protein>
    <recommendedName>
        <fullName evidence="3">aldehyde dehydrogenase (NAD(+))</fullName>
        <ecNumber evidence="3">1.2.1.3</ecNumber>
    </recommendedName>
</protein>
<dbReference type="EC" id="1.2.1.3" evidence="3"/>
<dbReference type="CDD" id="cd07106">
    <property type="entry name" value="ALDH_AldA-AAD23400"/>
    <property type="match status" value="1"/>
</dbReference>
<name>A0A9N9ZIL4_9HYPO</name>
<dbReference type="EMBL" id="CABFOC020000062">
    <property type="protein sequence ID" value="CAH0055865.1"/>
    <property type="molecule type" value="Genomic_DNA"/>
</dbReference>
<dbReference type="InterPro" id="IPR016163">
    <property type="entry name" value="Ald_DH_C"/>
</dbReference>
<dbReference type="AlphaFoldDB" id="A0A9N9ZIL4"/>
<reference evidence="8" key="1">
    <citation type="submission" date="2021-10" db="EMBL/GenBank/DDBJ databases">
        <authorList>
            <person name="Piombo E."/>
        </authorList>
    </citation>
    <scope>NUCLEOTIDE SEQUENCE</scope>
</reference>
<dbReference type="InterPro" id="IPR016161">
    <property type="entry name" value="Ald_DH/histidinol_DH"/>
</dbReference>
<evidence type="ECO:0000256" key="6">
    <source>
        <dbReference type="RuleBase" id="RU003345"/>
    </source>
</evidence>
<comment type="catalytic activity">
    <reaction evidence="4">
        <text>an aldehyde + NAD(+) + H2O = a carboxylate + NADH + 2 H(+)</text>
        <dbReference type="Rhea" id="RHEA:16185"/>
        <dbReference type="ChEBI" id="CHEBI:15377"/>
        <dbReference type="ChEBI" id="CHEBI:15378"/>
        <dbReference type="ChEBI" id="CHEBI:17478"/>
        <dbReference type="ChEBI" id="CHEBI:29067"/>
        <dbReference type="ChEBI" id="CHEBI:57540"/>
        <dbReference type="ChEBI" id="CHEBI:57945"/>
        <dbReference type="EC" id="1.2.1.3"/>
    </reaction>
</comment>
<comment type="caution">
    <text evidence="8">The sequence shown here is derived from an EMBL/GenBank/DDBJ whole genome shotgun (WGS) entry which is preliminary data.</text>
</comment>